<gene>
    <name evidence="2" type="ORF">KDK95_26955</name>
</gene>
<dbReference type="PROSITE" id="PS51819">
    <property type="entry name" value="VOC"/>
    <property type="match status" value="1"/>
</dbReference>
<dbReference type="Pfam" id="PF00903">
    <property type="entry name" value="Glyoxalase"/>
    <property type="match status" value="1"/>
</dbReference>
<reference evidence="2" key="1">
    <citation type="submission" date="2021-04" db="EMBL/GenBank/DDBJ databases">
        <title>Genome based classification of Actinospica acidithermotolerans sp. nov., an actinobacterium isolated from an Indonesian hot spring.</title>
        <authorList>
            <person name="Kusuma A.B."/>
            <person name="Putra K.E."/>
            <person name="Nafisah S."/>
            <person name="Loh J."/>
            <person name="Nouioui I."/>
            <person name="Goodfellow M."/>
        </authorList>
    </citation>
    <scope>NUCLEOTIDE SEQUENCE</scope>
    <source>
        <strain evidence="2">MGRD01-02</strain>
    </source>
</reference>
<dbReference type="Gene3D" id="3.10.180.10">
    <property type="entry name" value="2,3-Dihydroxybiphenyl 1,2-Dioxygenase, domain 1"/>
    <property type="match status" value="1"/>
</dbReference>
<dbReference type="EMBL" id="JAGSOH010000108">
    <property type="protein sequence ID" value="MBR7829971.1"/>
    <property type="molecule type" value="Genomic_DNA"/>
</dbReference>
<proteinExistence type="predicted"/>
<dbReference type="InterPro" id="IPR037523">
    <property type="entry name" value="VOC_core"/>
</dbReference>
<dbReference type="InterPro" id="IPR004360">
    <property type="entry name" value="Glyas_Fos-R_dOase_dom"/>
</dbReference>
<evidence type="ECO:0000313" key="2">
    <source>
        <dbReference type="EMBL" id="MBR7829971.1"/>
    </source>
</evidence>
<comment type="caution">
    <text evidence="2">The sequence shown here is derived from an EMBL/GenBank/DDBJ whole genome shotgun (WGS) entry which is preliminary data.</text>
</comment>
<name>A0A941EEK5_9ACTN</name>
<accession>A0A941EEK5</accession>
<dbReference type="CDD" id="cd06587">
    <property type="entry name" value="VOC"/>
    <property type="match status" value="1"/>
</dbReference>
<dbReference type="SUPFAM" id="SSF54593">
    <property type="entry name" value="Glyoxalase/Bleomycin resistance protein/Dihydroxybiphenyl dioxygenase"/>
    <property type="match status" value="1"/>
</dbReference>
<sequence>MEIDMVFAGMPVTNLAGAVDWYTRLMGRGPDIPVNDTEVMWQCAQSAFVYVVLDPEHAGGSVVSVSVPDLDAAVAEAAARGVLAAAIEHVGAAGRRATCTDPDGNRVALIQINQ</sequence>
<dbReference type="Proteomes" id="UP000676325">
    <property type="component" value="Unassembled WGS sequence"/>
</dbReference>
<evidence type="ECO:0000259" key="1">
    <source>
        <dbReference type="PROSITE" id="PS51819"/>
    </source>
</evidence>
<protein>
    <submittedName>
        <fullName evidence="2">VOC family protein</fullName>
    </submittedName>
</protein>
<keyword evidence="3" id="KW-1185">Reference proteome</keyword>
<dbReference type="AlphaFoldDB" id="A0A941EEK5"/>
<dbReference type="InterPro" id="IPR029068">
    <property type="entry name" value="Glyas_Bleomycin-R_OHBP_Dase"/>
</dbReference>
<evidence type="ECO:0000313" key="3">
    <source>
        <dbReference type="Proteomes" id="UP000676325"/>
    </source>
</evidence>
<feature type="domain" description="VOC" evidence="1">
    <location>
        <begin position="2"/>
        <end position="112"/>
    </location>
</feature>
<organism evidence="2 3">
    <name type="scientific">Actinospica acidithermotolerans</name>
    <dbReference type="NCBI Taxonomy" id="2828514"/>
    <lineage>
        <taxon>Bacteria</taxon>
        <taxon>Bacillati</taxon>
        <taxon>Actinomycetota</taxon>
        <taxon>Actinomycetes</taxon>
        <taxon>Catenulisporales</taxon>
        <taxon>Actinospicaceae</taxon>
        <taxon>Actinospica</taxon>
    </lineage>
</organism>
<dbReference type="RefSeq" id="WP_212521103.1">
    <property type="nucleotide sequence ID" value="NZ_JAGSOH010000108.1"/>
</dbReference>